<proteinExistence type="predicted"/>
<feature type="region of interest" description="Disordered" evidence="1">
    <location>
        <begin position="628"/>
        <end position="658"/>
    </location>
</feature>
<sequence length="881" mass="99198">MATLKRSRESEPEEPRKRHRDEDYKAGPEIQYEQSVLNRGGYEFIQPVVSAQTPLESQDSHSRNTASTPIAQGIRYSNNEANIASPHKHNAQVIAQTSLIPSSWPTPVLGKRQVLKIKVWERNSQCDSPQDASNQRDQVTSDTAVVSLADGPRSGDIADGTRHTPYMFDFESIPREVVRRTLQWIDGARDQVGQSRVRKVPGIPQDYIKDFANEPGPYTPNDIWKLRHLGYWARYQMYLEFQKLNDGIGLIPFQEESFWDIWEELQTKTKELQHAEQIWYRKYKDREFEEEDTRKDAEKKALSTWNQLLIWQSETLLIDHQNRRCRRQAGHVPKNGSVVGAKRKAGELGGDTGSSSKKPRIEDGKVDEDNFIEPAGSPTPPPHARILTPPPLLFETNGSAIGTKQKAGGLEDGDTGGSDEKPRNEDDKVNGDNFTEPPRTPTPPPLVFETNVRDQMLRHKQGKDVDETPTYTAEHKEAGTGAVSKYPWMAATQEAVQKIQKKDAGKKKKSRPQARDLAEAEDNEKLLYWKKKYPSDKVNLPDHPFPKVEDYAANAAGRYQCFHKDFACSDRSCKHVCCKEGYDTKGLKKAIQKAIQTYKSQVERKIEDGDLDRRHKIWEKWFNSSLKAQKDPGQTKTKTTKQSGKVSQNEAGDMPNIANATTPEAQLEVAPTSQPRVNAAAVAAATLAAQQAAEREQKLKADMKMVDQGYKAACRRENRKKYPDFDLLNAWWAAARKELQGLPLTPEERALRERPEGDPSLREKRPIFKAIATAQSTAIQSPEQLQETSQQEDDGLEQAILDCLFDDSPDGPEAGGQQPPQEEGLDPPFDVPLHGAEQDAGQPQQEGASFGPSFEEAPPGDGRELDDRDFDEYLLNMFQDS</sequence>
<feature type="compositionally biased region" description="Basic and acidic residues" evidence="1">
    <location>
        <begin position="359"/>
        <end position="368"/>
    </location>
</feature>
<dbReference type="EMBL" id="JAPEUY010000004">
    <property type="protein sequence ID" value="KAJ4374366.1"/>
    <property type="molecule type" value="Genomic_DNA"/>
</dbReference>
<dbReference type="OrthoDB" id="3694353at2759"/>
<organism evidence="2 3">
    <name type="scientific">Neocucurbitaria cava</name>
    <dbReference type="NCBI Taxonomy" id="798079"/>
    <lineage>
        <taxon>Eukaryota</taxon>
        <taxon>Fungi</taxon>
        <taxon>Dikarya</taxon>
        <taxon>Ascomycota</taxon>
        <taxon>Pezizomycotina</taxon>
        <taxon>Dothideomycetes</taxon>
        <taxon>Pleosporomycetidae</taxon>
        <taxon>Pleosporales</taxon>
        <taxon>Pleosporineae</taxon>
        <taxon>Cucurbitariaceae</taxon>
        <taxon>Neocucurbitaria</taxon>
    </lineage>
</organism>
<dbReference type="Proteomes" id="UP001140560">
    <property type="component" value="Unassembled WGS sequence"/>
</dbReference>
<keyword evidence="3" id="KW-1185">Reference proteome</keyword>
<evidence type="ECO:0000313" key="3">
    <source>
        <dbReference type="Proteomes" id="UP001140560"/>
    </source>
</evidence>
<evidence type="ECO:0000256" key="1">
    <source>
        <dbReference type="SAM" id="MobiDB-lite"/>
    </source>
</evidence>
<feature type="compositionally biased region" description="Basic and acidic residues" evidence="1">
    <location>
        <begin position="418"/>
        <end position="430"/>
    </location>
</feature>
<feature type="compositionally biased region" description="Basic and acidic residues" evidence="1">
    <location>
        <begin position="451"/>
        <end position="466"/>
    </location>
</feature>
<accession>A0A9W8YDE0</accession>
<feature type="compositionally biased region" description="Pro residues" evidence="1">
    <location>
        <begin position="377"/>
        <end position="392"/>
    </location>
</feature>
<feature type="compositionally biased region" description="Polar residues" evidence="1">
    <location>
        <begin position="773"/>
        <end position="789"/>
    </location>
</feature>
<feature type="region of interest" description="Disordered" evidence="1">
    <location>
        <begin position="1"/>
        <end position="31"/>
    </location>
</feature>
<dbReference type="AlphaFoldDB" id="A0A9W8YDE0"/>
<evidence type="ECO:0000313" key="2">
    <source>
        <dbReference type="EMBL" id="KAJ4374366.1"/>
    </source>
</evidence>
<feature type="region of interest" description="Disordered" evidence="1">
    <location>
        <begin position="52"/>
        <end position="74"/>
    </location>
</feature>
<feature type="region of interest" description="Disordered" evidence="1">
    <location>
        <begin position="740"/>
        <end position="871"/>
    </location>
</feature>
<protein>
    <submittedName>
        <fullName evidence="2">Uncharacterized protein</fullName>
    </submittedName>
</protein>
<gene>
    <name evidence="2" type="ORF">N0V83_003107</name>
</gene>
<feature type="compositionally biased region" description="Basic and acidic residues" evidence="1">
    <location>
        <begin position="746"/>
        <end position="766"/>
    </location>
</feature>
<feature type="region of interest" description="Disordered" evidence="1">
    <location>
        <begin position="330"/>
        <end position="480"/>
    </location>
</feature>
<feature type="region of interest" description="Disordered" evidence="1">
    <location>
        <begin position="499"/>
        <end position="521"/>
    </location>
</feature>
<feature type="compositionally biased region" description="Basic and acidic residues" evidence="1">
    <location>
        <begin position="1"/>
        <end position="26"/>
    </location>
</feature>
<reference evidence="2" key="1">
    <citation type="submission" date="2022-10" db="EMBL/GenBank/DDBJ databases">
        <title>Tapping the CABI collections for fungal endophytes: first genome assemblies for Collariella, Neodidymelliopsis, Ascochyta clinopodiicola, Didymella pomorum, Didymosphaeria variabile, Neocosmospora piperis and Neocucurbitaria cava.</title>
        <authorList>
            <person name="Hill R."/>
        </authorList>
    </citation>
    <scope>NUCLEOTIDE SEQUENCE</scope>
    <source>
        <strain evidence="2">IMI 356814</strain>
    </source>
</reference>
<name>A0A9W8YDE0_9PLEO</name>
<comment type="caution">
    <text evidence="2">The sequence shown here is derived from an EMBL/GenBank/DDBJ whole genome shotgun (WGS) entry which is preliminary data.</text>
</comment>